<evidence type="ECO:0000259" key="2">
    <source>
        <dbReference type="Pfam" id="PF22974"/>
    </source>
</evidence>
<feature type="domain" description="DUF7029" evidence="2">
    <location>
        <begin position="87"/>
        <end position="185"/>
    </location>
</feature>
<dbReference type="InParanoid" id="A0A409XR04"/>
<keyword evidence="5" id="KW-1185">Reference proteome</keyword>
<evidence type="ECO:0000256" key="1">
    <source>
        <dbReference type="SAM" id="SignalP"/>
    </source>
</evidence>
<evidence type="ECO:0000313" key="5">
    <source>
        <dbReference type="Proteomes" id="UP000283269"/>
    </source>
</evidence>
<dbReference type="AlphaFoldDB" id="A0A409XR04"/>
<comment type="caution">
    <text evidence="4">The sequence shown here is derived from an EMBL/GenBank/DDBJ whole genome shotgun (WGS) entry which is preliminary data.</text>
</comment>
<dbReference type="STRING" id="93625.A0A409XR04"/>
<reference evidence="4 5" key="1">
    <citation type="journal article" date="2018" name="Evol. Lett.">
        <title>Horizontal gene cluster transfer increased hallucinogenic mushroom diversity.</title>
        <authorList>
            <person name="Reynolds H.T."/>
            <person name="Vijayakumar V."/>
            <person name="Gluck-Thaler E."/>
            <person name="Korotkin H.B."/>
            <person name="Matheny P.B."/>
            <person name="Slot J.C."/>
        </authorList>
    </citation>
    <scope>NUCLEOTIDE SEQUENCE [LARGE SCALE GENOMIC DNA]</scope>
    <source>
        <strain evidence="4 5">2631</strain>
    </source>
</reference>
<evidence type="ECO:0000313" key="4">
    <source>
        <dbReference type="EMBL" id="PPQ93144.1"/>
    </source>
</evidence>
<accession>A0A409XR04</accession>
<organism evidence="4 5">
    <name type="scientific">Psilocybe cyanescens</name>
    <dbReference type="NCBI Taxonomy" id="93625"/>
    <lineage>
        <taxon>Eukaryota</taxon>
        <taxon>Fungi</taxon>
        <taxon>Dikarya</taxon>
        <taxon>Basidiomycota</taxon>
        <taxon>Agaricomycotina</taxon>
        <taxon>Agaricomycetes</taxon>
        <taxon>Agaricomycetidae</taxon>
        <taxon>Agaricales</taxon>
        <taxon>Agaricineae</taxon>
        <taxon>Strophariaceae</taxon>
        <taxon>Psilocybe</taxon>
    </lineage>
</organism>
<sequence>MFLRKLVVSAAAAFLCVSSAVHAAASISTYDVAATVQKLVPRRLVVNNHNARRDLVDYSVFLPKRRVSFEYSHGVLNTPTAIVSFDASRSYPIVSVEAFDDLLASVQCDVTGATDGVVRMTFISEDAVIAASKTWDSYHQFHVVTSHAGCNLKDEMGAWRVLAVETSLTSQSINLFVEKLPLNQLGSYDIAIVDHQLSGIWRPQEYEETLDRRMSFESSMNKNLSGTQIISVDTANLPDDIGSKVDDAKLDIQCTDCSFNFNFTINMNASVSDLGNITALSVSTIVNSFDQSVLLGVSVGAGPVTLSHLQDLFTLPLTPLGITDLFNIGPEVGVAAEVDLDLSAAMQFSVGAKASIAPGAWATFDFLNMTETDKGWDTAKIEAIPMRIQGGQLNATLTASISPFIGIGITLPLNNGQPLLEVRITQNAPSVVLASTLTTTVNRNCDAIGPNDFESFATAYQISADMQFGTHIGLVGNIADVLPPWDEVFPHGDFPLLNHTGNGGNKTCFVVVDDSNAATPSTTKGTEAQAAIQTLAPTGTLMEAALAVPTFDVPKIVSYFSANGQLPTNVNYGQLAQVTTIPDSIKAPVQKAAQSQTGTNGSAGRMNSWMGYVVSCSLIIFASISMV</sequence>
<dbReference type="InterPro" id="IPR055647">
    <property type="entry name" value="DUF7223"/>
</dbReference>
<dbReference type="Proteomes" id="UP000283269">
    <property type="component" value="Unassembled WGS sequence"/>
</dbReference>
<keyword evidence="1" id="KW-0732">Signal</keyword>
<dbReference type="Pfam" id="PF22974">
    <property type="entry name" value="DUF7029"/>
    <property type="match status" value="1"/>
</dbReference>
<protein>
    <submittedName>
        <fullName evidence="4">Uncharacterized protein</fullName>
    </submittedName>
</protein>
<dbReference type="OrthoDB" id="5382170at2759"/>
<dbReference type="Pfam" id="PF23865">
    <property type="entry name" value="DUF7223"/>
    <property type="match status" value="1"/>
</dbReference>
<name>A0A409XR04_PSICY</name>
<feature type="signal peptide" evidence="1">
    <location>
        <begin position="1"/>
        <end position="23"/>
    </location>
</feature>
<dbReference type="InterPro" id="IPR054293">
    <property type="entry name" value="DUF7029"/>
</dbReference>
<feature type="domain" description="DUF7223" evidence="3">
    <location>
        <begin position="244"/>
        <end position="409"/>
    </location>
</feature>
<proteinExistence type="predicted"/>
<evidence type="ECO:0000259" key="3">
    <source>
        <dbReference type="Pfam" id="PF23865"/>
    </source>
</evidence>
<dbReference type="EMBL" id="NHYD01000842">
    <property type="protein sequence ID" value="PPQ93144.1"/>
    <property type="molecule type" value="Genomic_DNA"/>
</dbReference>
<feature type="chain" id="PRO_5019406977" evidence="1">
    <location>
        <begin position="24"/>
        <end position="627"/>
    </location>
</feature>
<gene>
    <name evidence="4" type="ORF">CVT25_003526</name>
</gene>